<feature type="domain" description="Asparagine synthetase" evidence="1">
    <location>
        <begin position="7"/>
        <end position="160"/>
    </location>
</feature>
<keyword evidence="3" id="KW-1185">Reference proteome</keyword>
<dbReference type="PANTHER" id="PTHR43284">
    <property type="entry name" value="ASPARAGINE SYNTHETASE (GLUTAMINE-HYDROLYZING)"/>
    <property type="match status" value="1"/>
</dbReference>
<dbReference type="SUPFAM" id="SSF52402">
    <property type="entry name" value="Adenine nucleotide alpha hydrolases-like"/>
    <property type="match status" value="1"/>
</dbReference>
<dbReference type="InterPro" id="IPR001962">
    <property type="entry name" value="Asn_synthase"/>
</dbReference>
<proteinExistence type="predicted"/>
<dbReference type="EMBL" id="CABFNS010000861">
    <property type="protein sequence ID" value="VUC33272.1"/>
    <property type="molecule type" value="Genomic_DNA"/>
</dbReference>
<gene>
    <name evidence="2" type="ORF">CLO192961_LOCUS345503</name>
</gene>
<dbReference type="PANTHER" id="PTHR43284:SF1">
    <property type="entry name" value="ASPARAGINE SYNTHETASE"/>
    <property type="match status" value="1"/>
</dbReference>
<evidence type="ECO:0000313" key="2">
    <source>
        <dbReference type="EMBL" id="VUC33272.1"/>
    </source>
</evidence>
<dbReference type="CDD" id="cd01991">
    <property type="entry name" value="Asn_synthase_B_C"/>
    <property type="match status" value="1"/>
</dbReference>
<evidence type="ECO:0000259" key="1">
    <source>
        <dbReference type="Pfam" id="PF00733"/>
    </source>
</evidence>
<comment type="caution">
    <text evidence="2">The sequence shown here is derived from an EMBL/GenBank/DDBJ whole genome shotgun (WGS) entry which is preliminary data.</text>
</comment>
<dbReference type="Proteomes" id="UP000766486">
    <property type="component" value="Unassembled WGS sequence"/>
</dbReference>
<name>A0ABY6UPJ6_BIOOC</name>
<dbReference type="Pfam" id="PF00733">
    <property type="entry name" value="Asn_synthase"/>
    <property type="match status" value="1"/>
</dbReference>
<evidence type="ECO:0000313" key="3">
    <source>
        <dbReference type="Proteomes" id="UP000766486"/>
    </source>
</evidence>
<dbReference type="Gene3D" id="3.40.50.620">
    <property type="entry name" value="HUPs"/>
    <property type="match status" value="1"/>
</dbReference>
<feature type="non-terminal residue" evidence="2">
    <location>
        <position position="1"/>
    </location>
</feature>
<accession>A0ABY6UPJ6</accession>
<sequence length="177" mass="20577">NLDLVNEKWHPFNTSAYVWTKSCLANLLLTAYGDRTEMAHSVEGRQPFLDHRLTEYVNGLPPSLKIKFNPETGEFSEKWILKQAMKPYITEELYNRKKFSFMSPSMVKPGGDMNKLLLELVTEENVDQLGFLDWPVVEARLKKALEQGEHFSQRYIYTVAQWVVLSQRFSIAKAEPF</sequence>
<dbReference type="InterPro" id="IPR014729">
    <property type="entry name" value="Rossmann-like_a/b/a_fold"/>
</dbReference>
<dbReference type="InterPro" id="IPR051786">
    <property type="entry name" value="ASN_synthetase/amidase"/>
</dbReference>
<reference evidence="2 3" key="1">
    <citation type="submission" date="2019-06" db="EMBL/GenBank/DDBJ databases">
        <authorList>
            <person name="Broberg M."/>
        </authorList>
    </citation>
    <scope>NUCLEOTIDE SEQUENCE [LARGE SCALE GENOMIC DNA]</scope>
</reference>
<protein>
    <recommendedName>
        <fullName evidence="1">Asparagine synthetase domain-containing protein</fullName>
    </recommendedName>
</protein>
<organism evidence="2 3">
    <name type="scientific">Bionectria ochroleuca</name>
    <name type="common">Gliocladium roseum</name>
    <dbReference type="NCBI Taxonomy" id="29856"/>
    <lineage>
        <taxon>Eukaryota</taxon>
        <taxon>Fungi</taxon>
        <taxon>Dikarya</taxon>
        <taxon>Ascomycota</taxon>
        <taxon>Pezizomycotina</taxon>
        <taxon>Sordariomycetes</taxon>
        <taxon>Hypocreomycetidae</taxon>
        <taxon>Hypocreales</taxon>
        <taxon>Bionectriaceae</taxon>
        <taxon>Clonostachys</taxon>
    </lineage>
</organism>